<dbReference type="Gene3D" id="3.40.720.10">
    <property type="entry name" value="Alkaline Phosphatase, subunit A"/>
    <property type="match status" value="1"/>
</dbReference>
<feature type="compositionally biased region" description="Low complexity" evidence="1">
    <location>
        <begin position="45"/>
        <end position="72"/>
    </location>
</feature>
<evidence type="ECO:0000256" key="1">
    <source>
        <dbReference type="SAM" id="MobiDB-lite"/>
    </source>
</evidence>
<dbReference type="InterPro" id="IPR017850">
    <property type="entry name" value="Alkaline_phosphatase_core_sf"/>
</dbReference>
<dbReference type="AlphaFoldDB" id="A0A1Y5PGE9"/>
<reference evidence="2" key="1">
    <citation type="submission" date="2016-03" db="EMBL/GenBank/DDBJ databases">
        <authorList>
            <person name="Ploux O."/>
        </authorList>
    </citation>
    <scope>NUCLEOTIDE SEQUENCE</scope>
    <source>
        <strain evidence="2">UC10</strain>
    </source>
</reference>
<dbReference type="Pfam" id="PF01663">
    <property type="entry name" value="Phosphodiest"/>
    <property type="match status" value="1"/>
</dbReference>
<dbReference type="PANTHER" id="PTHR10151">
    <property type="entry name" value="ECTONUCLEOTIDE PYROPHOSPHATASE/PHOSPHODIESTERASE"/>
    <property type="match status" value="1"/>
</dbReference>
<dbReference type="SUPFAM" id="SSF53649">
    <property type="entry name" value="Alkaline phosphatase-like"/>
    <property type="match status" value="1"/>
</dbReference>
<dbReference type="PANTHER" id="PTHR10151:SF120">
    <property type="entry name" value="BIS(5'-ADENOSYL)-TRIPHOSPHATASE"/>
    <property type="match status" value="1"/>
</dbReference>
<feature type="compositionally biased region" description="Low complexity" evidence="1">
    <location>
        <begin position="84"/>
        <end position="102"/>
    </location>
</feature>
<name>A0A1Y5PGE9_9MYCO</name>
<accession>A0A1Y5PGE9</accession>
<protein>
    <submittedName>
        <fullName evidence="2">Type I phosphodiesterase/nucleotide pyrophosphatase</fullName>
    </submittedName>
</protein>
<dbReference type="GO" id="GO:0016787">
    <property type="term" value="F:hydrolase activity"/>
    <property type="evidence" value="ECO:0007669"/>
    <property type="project" value="UniProtKB-ARBA"/>
</dbReference>
<evidence type="ECO:0000313" key="2">
    <source>
        <dbReference type="EMBL" id="SBS77796.1"/>
    </source>
</evidence>
<organism evidence="2">
    <name type="scientific">uncultured Mycobacterium sp</name>
    <dbReference type="NCBI Taxonomy" id="171292"/>
    <lineage>
        <taxon>Bacteria</taxon>
        <taxon>Bacillati</taxon>
        <taxon>Actinomycetota</taxon>
        <taxon>Actinomycetes</taxon>
        <taxon>Mycobacteriales</taxon>
        <taxon>Mycobacteriaceae</taxon>
        <taxon>Mycobacterium</taxon>
        <taxon>environmental samples</taxon>
    </lineage>
</organism>
<sequence>MTQLCNDWQRIGDDDVTTIKQVCLGVAIAGVVAGAGSAVATAVASADSGSPDSSGAPKTSSSSGSTARSGKPAAKAGGVVTGPRRSATATKAAPAASAAKPTARRTIMPMRLAAALSLPAPSLPLAPAGSVTTGNSYRSAGVTVINVVNDAVNPTDVHVLVIGVDGTNLRRVIAGDNPNFDALMGDSVTGVASIVGHTTISNPSWTAILTGAWDNQTGVINNIFTADTYMKWPTVINQLEYYNSEIDTMVIADWDVITDIAQAGQYPVDTYSFVPQVPGDANWSLTDAEVTSQTVAAIESGEPPNFLFSYLVQVDEAGHQYGGASPQYAAAINRTDTNIGAIMEAVNTSGENWTVIVVTDHGHQPQLGFGHGFQSPDETSTWVIANGDGFDPGRMNLAYSIVDVTPTVLSLFGGPPPTGSPGVSLTTLGSSNVLPDDLDQALLDAIARNGWPDIATNVALSVRTIFASIPYFLDGGINSITATLQGIADDNIFLISQLAAVAKVVVQVLGNVGVAATSALAELVAWMTGVDIVAQGHPLPPPSVATEPQIPSVLVA</sequence>
<dbReference type="InterPro" id="IPR002591">
    <property type="entry name" value="Phosphodiest/P_Trfase"/>
</dbReference>
<dbReference type="EMBL" id="FLQS01000044">
    <property type="protein sequence ID" value="SBS77796.1"/>
    <property type="molecule type" value="Genomic_DNA"/>
</dbReference>
<feature type="region of interest" description="Disordered" evidence="1">
    <location>
        <begin position="45"/>
        <end position="102"/>
    </location>
</feature>
<proteinExistence type="predicted"/>
<gene>
    <name evidence="2" type="ORF">MHPYR_490009</name>
</gene>